<protein>
    <submittedName>
        <fullName evidence="1">Uncharacterized protein</fullName>
    </submittedName>
</protein>
<proteinExistence type="predicted"/>
<dbReference type="PANTHER" id="PTHR47090:SF2">
    <property type="entry name" value="PROTEIN EDS1-RELATED"/>
    <property type="match status" value="1"/>
</dbReference>
<gene>
    <name evidence="1" type="ORF">LWI29_005178</name>
</gene>
<sequence length="147" mass="16116">MAEEDSSLVVDKLEVVGGGESGVHEADQQQRLAISAVEYRDLLNVFLQGFKRHRVPLAPFDSTESQLCHILPLLNPKHTVIVQESVEEAAKALYVNVMRNASSVASNAACHLIGNMNKLWETISSFIKLSPYGPFGTYVFCTGNGRP</sequence>
<organism evidence="1 2">
    <name type="scientific">Acer saccharum</name>
    <name type="common">Sugar maple</name>
    <dbReference type="NCBI Taxonomy" id="4024"/>
    <lineage>
        <taxon>Eukaryota</taxon>
        <taxon>Viridiplantae</taxon>
        <taxon>Streptophyta</taxon>
        <taxon>Embryophyta</taxon>
        <taxon>Tracheophyta</taxon>
        <taxon>Spermatophyta</taxon>
        <taxon>Magnoliopsida</taxon>
        <taxon>eudicotyledons</taxon>
        <taxon>Gunneridae</taxon>
        <taxon>Pentapetalae</taxon>
        <taxon>rosids</taxon>
        <taxon>malvids</taxon>
        <taxon>Sapindales</taxon>
        <taxon>Sapindaceae</taxon>
        <taxon>Hippocastanoideae</taxon>
        <taxon>Acereae</taxon>
        <taxon>Acer</taxon>
    </lineage>
</organism>
<accession>A0AA39W066</accession>
<name>A0AA39W066_ACESA</name>
<evidence type="ECO:0000313" key="1">
    <source>
        <dbReference type="EMBL" id="KAK0599427.1"/>
    </source>
</evidence>
<dbReference type="InterPro" id="IPR044214">
    <property type="entry name" value="EDS1-like"/>
</dbReference>
<comment type="caution">
    <text evidence="1">The sequence shown here is derived from an EMBL/GenBank/DDBJ whole genome shotgun (WGS) entry which is preliminary data.</text>
</comment>
<keyword evidence="2" id="KW-1185">Reference proteome</keyword>
<dbReference type="AlphaFoldDB" id="A0AA39W066"/>
<evidence type="ECO:0000313" key="2">
    <source>
        <dbReference type="Proteomes" id="UP001168877"/>
    </source>
</evidence>
<dbReference type="PANTHER" id="PTHR47090">
    <property type="entry name" value="PROTEIN EDS1-RELATED"/>
    <property type="match status" value="1"/>
</dbReference>
<reference evidence="1" key="1">
    <citation type="journal article" date="2022" name="Plant J.">
        <title>Strategies of tolerance reflected in two North American maple genomes.</title>
        <authorList>
            <person name="McEvoy S.L."/>
            <person name="Sezen U.U."/>
            <person name="Trouern-Trend A."/>
            <person name="McMahon S.M."/>
            <person name="Schaberg P.G."/>
            <person name="Yang J."/>
            <person name="Wegrzyn J.L."/>
            <person name="Swenson N.G."/>
        </authorList>
    </citation>
    <scope>NUCLEOTIDE SEQUENCE</scope>
    <source>
        <strain evidence="1">NS2018</strain>
    </source>
</reference>
<dbReference type="Proteomes" id="UP001168877">
    <property type="component" value="Unassembled WGS sequence"/>
</dbReference>
<dbReference type="GO" id="GO:0006952">
    <property type="term" value="P:defense response"/>
    <property type="evidence" value="ECO:0007669"/>
    <property type="project" value="InterPro"/>
</dbReference>
<reference evidence="1" key="2">
    <citation type="submission" date="2023-06" db="EMBL/GenBank/DDBJ databases">
        <authorList>
            <person name="Swenson N.G."/>
            <person name="Wegrzyn J.L."/>
            <person name="Mcevoy S.L."/>
        </authorList>
    </citation>
    <scope>NUCLEOTIDE SEQUENCE</scope>
    <source>
        <strain evidence="1">NS2018</strain>
        <tissue evidence="1">Leaf</tissue>
    </source>
</reference>
<dbReference type="EMBL" id="JAUESC010000003">
    <property type="protein sequence ID" value="KAK0599427.1"/>
    <property type="molecule type" value="Genomic_DNA"/>
</dbReference>